<gene>
    <name evidence="2" type="ORF">L1994_04815</name>
</gene>
<name>A0AAF0FSC5_9EURY</name>
<evidence type="ECO:0000313" key="3">
    <source>
        <dbReference type="Proteomes" id="UP001218895"/>
    </source>
</evidence>
<accession>A0AAF0FSC5</accession>
<evidence type="ECO:0000259" key="1">
    <source>
        <dbReference type="Pfam" id="PF18446"/>
    </source>
</evidence>
<dbReference type="GeneID" id="79949695"/>
<dbReference type="Gene3D" id="3.30.310.190">
    <property type="match status" value="1"/>
</dbReference>
<dbReference type="EMBL" id="CP091092">
    <property type="protein sequence ID" value="WFN37712.1"/>
    <property type="molecule type" value="Genomic_DNA"/>
</dbReference>
<keyword evidence="3" id="KW-1185">Reference proteome</keyword>
<protein>
    <submittedName>
        <fullName evidence="2">DUF5611 family protein</fullName>
    </submittedName>
</protein>
<dbReference type="KEGG" id="manq:L1994_04815"/>
<organism evidence="2 3">
    <name type="scientific">Methanomicrobium antiquum</name>
    <dbReference type="NCBI Taxonomy" id="487686"/>
    <lineage>
        <taxon>Archaea</taxon>
        <taxon>Methanobacteriati</taxon>
        <taxon>Methanobacteriota</taxon>
        <taxon>Stenosarchaea group</taxon>
        <taxon>Methanomicrobia</taxon>
        <taxon>Methanomicrobiales</taxon>
        <taxon>Methanomicrobiaceae</taxon>
        <taxon>Methanomicrobium</taxon>
    </lineage>
</organism>
<dbReference type="Proteomes" id="UP001218895">
    <property type="component" value="Chromosome"/>
</dbReference>
<dbReference type="Pfam" id="PF18446">
    <property type="entry name" value="DUF5611"/>
    <property type="match status" value="1"/>
</dbReference>
<reference evidence="2" key="1">
    <citation type="submission" date="2022-01" db="EMBL/GenBank/DDBJ databases">
        <title>Complete genome of Methanomicrobium antiquum DSM 21220.</title>
        <authorList>
            <person name="Chen S.-C."/>
            <person name="You Y.-T."/>
            <person name="Zhou Y.-Z."/>
            <person name="Lai M.-C."/>
        </authorList>
    </citation>
    <scope>NUCLEOTIDE SEQUENCE</scope>
    <source>
        <strain evidence="2">DSM 21220</strain>
    </source>
</reference>
<dbReference type="AlphaFoldDB" id="A0AAF0FSC5"/>
<sequence>MQEYSIKRGFKDGLYERLKDGLVKNFDIEPEENQGHCKISYGSFNILEAWLNDKENLLIVDTVSNVEIYDKYSEEEADKIVLDTNKRFRKYLEYVTGYNTKERKKKAADAVKNK</sequence>
<dbReference type="RefSeq" id="WP_278100552.1">
    <property type="nucleotide sequence ID" value="NZ_CP091092.1"/>
</dbReference>
<proteinExistence type="predicted"/>
<feature type="domain" description="DUF5611" evidence="1">
    <location>
        <begin position="1"/>
        <end position="108"/>
    </location>
</feature>
<evidence type="ECO:0000313" key="2">
    <source>
        <dbReference type="EMBL" id="WFN37712.1"/>
    </source>
</evidence>
<dbReference type="InterPro" id="IPR040713">
    <property type="entry name" value="DUF5611"/>
</dbReference>